<gene>
    <name evidence="2" type="ORF">RRG08_021649</name>
</gene>
<accession>A0AAE0XEH4</accession>
<keyword evidence="3" id="KW-1185">Reference proteome</keyword>
<comment type="caution">
    <text evidence="2">The sequence shown here is derived from an EMBL/GenBank/DDBJ whole genome shotgun (WGS) entry which is preliminary data.</text>
</comment>
<protein>
    <submittedName>
        <fullName evidence="2">Uncharacterized protein</fullName>
    </submittedName>
</protein>
<sequence>MSPASRDKVHAQFVPRESICSLLITQLLLASTPVNTADRLLQPQNERPRRTSHASGDRTSLASDDLALLVSALLLILPCCVRHVCLKLRYLGVVAESRSIHLLGGEYSPVKLHQFRLNSTAIGSDLESDPILMTDIIFVRTHQLDSVSKSGLQTQLTSAWILRSSVQAKYGGEYLTGIK</sequence>
<organism evidence="2 3">
    <name type="scientific">Elysia crispata</name>
    <name type="common">lettuce slug</name>
    <dbReference type="NCBI Taxonomy" id="231223"/>
    <lineage>
        <taxon>Eukaryota</taxon>
        <taxon>Metazoa</taxon>
        <taxon>Spiralia</taxon>
        <taxon>Lophotrochozoa</taxon>
        <taxon>Mollusca</taxon>
        <taxon>Gastropoda</taxon>
        <taxon>Heterobranchia</taxon>
        <taxon>Euthyneura</taxon>
        <taxon>Panpulmonata</taxon>
        <taxon>Sacoglossa</taxon>
        <taxon>Placobranchoidea</taxon>
        <taxon>Plakobranchidae</taxon>
        <taxon>Elysia</taxon>
    </lineage>
</organism>
<feature type="region of interest" description="Disordered" evidence="1">
    <location>
        <begin position="39"/>
        <end position="58"/>
    </location>
</feature>
<dbReference type="EMBL" id="JAWDGP010008106">
    <property type="protein sequence ID" value="KAK3690955.1"/>
    <property type="molecule type" value="Genomic_DNA"/>
</dbReference>
<proteinExistence type="predicted"/>
<dbReference type="Proteomes" id="UP001283361">
    <property type="component" value="Unassembled WGS sequence"/>
</dbReference>
<dbReference type="AlphaFoldDB" id="A0AAE0XEH4"/>
<reference evidence="2" key="1">
    <citation type="journal article" date="2023" name="G3 (Bethesda)">
        <title>A reference genome for the long-term kleptoplast-retaining sea slug Elysia crispata morphotype clarki.</title>
        <authorList>
            <person name="Eastman K.E."/>
            <person name="Pendleton A.L."/>
            <person name="Shaikh M.A."/>
            <person name="Suttiyut T."/>
            <person name="Ogas R."/>
            <person name="Tomko P."/>
            <person name="Gavelis G."/>
            <person name="Widhalm J.R."/>
            <person name="Wisecaver J.H."/>
        </authorList>
    </citation>
    <scope>NUCLEOTIDE SEQUENCE</scope>
    <source>
        <strain evidence="2">ECLA1</strain>
    </source>
</reference>
<evidence type="ECO:0000256" key="1">
    <source>
        <dbReference type="SAM" id="MobiDB-lite"/>
    </source>
</evidence>
<evidence type="ECO:0000313" key="2">
    <source>
        <dbReference type="EMBL" id="KAK3690955.1"/>
    </source>
</evidence>
<evidence type="ECO:0000313" key="3">
    <source>
        <dbReference type="Proteomes" id="UP001283361"/>
    </source>
</evidence>
<name>A0AAE0XEH4_9GAST</name>